<dbReference type="AlphaFoldDB" id="A0ABD3ZTE7"/>
<organism evidence="3 4">
    <name type="scientific">Bacillus subtilis subsp. subtilis</name>
    <dbReference type="NCBI Taxonomy" id="135461"/>
    <lineage>
        <taxon>Bacteria</taxon>
        <taxon>Bacillati</taxon>
        <taxon>Bacillota</taxon>
        <taxon>Bacilli</taxon>
        <taxon>Bacillales</taxon>
        <taxon>Bacillaceae</taxon>
        <taxon>Bacillus</taxon>
    </lineage>
</organism>
<comment type="caution">
    <text evidence="3">The sequence shown here is derived from an EMBL/GenBank/DDBJ whole genome shotgun (WGS) entry which is preliminary data.</text>
</comment>
<dbReference type="Gene3D" id="2.60.120.260">
    <property type="entry name" value="Galactose-binding domain-like"/>
    <property type="match status" value="1"/>
</dbReference>
<dbReference type="InterPro" id="IPR007119">
    <property type="entry name" value="Phage_tail_spike_N"/>
</dbReference>
<dbReference type="EMBL" id="JSXS01000063">
    <property type="protein sequence ID" value="KIL31297.1"/>
    <property type="molecule type" value="Genomic_DNA"/>
</dbReference>
<proteinExistence type="predicted"/>
<evidence type="ECO:0000313" key="3">
    <source>
        <dbReference type="EMBL" id="KIL31297.1"/>
    </source>
</evidence>
<dbReference type="InterPro" id="IPR036116">
    <property type="entry name" value="FN3_sf"/>
</dbReference>
<protein>
    <submittedName>
        <fullName evidence="3">Uncharacterized protein</fullName>
    </submittedName>
</protein>
<dbReference type="NCBIfam" id="TIGR01665">
    <property type="entry name" value="put_anti_recept"/>
    <property type="match status" value="2"/>
</dbReference>
<dbReference type="InterPro" id="IPR010572">
    <property type="entry name" value="Tail_dom"/>
</dbReference>
<feature type="domain" description="Prophage endopeptidase tail N-terminal" evidence="2">
    <location>
        <begin position="11"/>
        <end position="96"/>
    </location>
</feature>
<dbReference type="InterPro" id="IPR044051">
    <property type="entry name" value="Prophage_tail_N"/>
</dbReference>
<feature type="domain" description="Tail spike" evidence="1">
    <location>
        <begin position="103"/>
        <end position="379"/>
    </location>
</feature>
<dbReference type="Proteomes" id="UP000031970">
    <property type="component" value="Unassembled WGS sequence"/>
</dbReference>
<accession>A0ABD3ZTE7</accession>
<dbReference type="SUPFAM" id="SSF49265">
    <property type="entry name" value="Fibronectin type III"/>
    <property type="match status" value="1"/>
</dbReference>
<dbReference type="InterPro" id="IPR013783">
    <property type="entry name" value="Ig-like_fold"/>
</dbReference>
<reference evidence="3 4" key="1">
    <citation type="submission" date="2014-11" db="EMBL/GenBank/DDBJ databases">
        <title>Draft Genome Sequences of Nine Bacillus subtilis Strains that Form Spores with High Heat-Resistance.</title>
        <authorList>
            <person name="Krawcyk A.O."/>
            <person name="Berendsen E.M."/>
            <person name="de Jong A."/>
            <person name="Holsappel S."/>
            <person name="Eijlander R.T."/>
            <person name="Wells-Bennik M."/>
            <person name="Kuipers O.P."/>
        </authorList>
    </citation>
    <scope>NUCLEOTIDE SEQUENCE [LARGE SCALE GENOMIC DNA]</scope>
    <source>
        <strain evidence="3 4">B4067</strain>
    </source>
</reference>
<evidence type="ECO:0000313" key="4">
    <source>
        <dbReference type="Proteomes" id="UP000031970"/>
    </source>
</evidence>
<dbReference type="RefSeq" id="WP_080333464.1">
    <property type="nucleotide sequence ID" value="NZ_JSXS01000063.1"/>
</dbReference>
<name>A0ABD3ZTE7_BACIU</name>
<dbReference type="Pfam" id="PF18994">
    <property type="entry name" value="Prophage_tailD1"/>
    <property type="match status" value="1"/>
</dbReference>
<gene>
    <name evidence="3" type="ORF">B4067_2890</name>
</gene>
<evidence type="ECO:0000259" key="2">
    <source>
        <dbReference type="Pfam" id="PF18994"/>
    </source>
</evidence>
<evidence type="ECO:0000259" key="1">
    <source>
        <dbReference type="Pfam" id="PF06605"/>
    </source>
</evidence>
<sequence>MADMYILSPDDQVLTVLSSDGQEACRFWDAKYKEELNKGSSFSFVADASHPDARYLFEENQVIFRDKDGILRLFVIKELDDTDENSEVNTLVTCEAAMMELAETFVKDFRPTDKTAQFVLDNVLARSRWVAEVSAELGTNSTTFYKKTALECIAEVINIWGGELQDYIEFDGNKITKRIIKILPRRGKDSGKRFEIDKDTENIKRTVISYPLTALWGYGASIASTDEDGEETGGYSRFIDFSEVEWKKSKGDPVDKPLGQEWVGDPDLLKRLGRLKNGELIHREGQYNNEDITDPAELLKATYNHLITTASKTEVNYELSVQLLQNIPGYEHEHVELGDTTIAIDRNFAIPIETSQRIISMEYDITDPDNTCVVEIGQFLSVLQGDDRIDQIENILDKNRGTWERKPDVGEVTDGSFPDTKPPVPKNVEVKSMFQNITLTWDYDPSSYIAAYEIYASQIKGFTPLTENRIFRGKTSGYEHFTGVNEVWYYRLRAINTRGTASDFTDEFSATTQRILTDDILFGAVTAEKLANLAVTADKLARDFDEGNIFPGSLLKAKWFYDYTYTSHTVEEKEFNEMTVSQTQLTDQLFFGVCGLRIAPNNIQRMKLEQGKTYTLSFEVKRNNTTDLNYIHLKETNSWYRISGTDLSDISSYPSDQFVRVNIKFTAPTTSSVYTIGIGGFNRNNNTELCSFVIRKLQVREGDTIKEYGYSPYDTQLTDNVIDGDYIQALSIGSAHIQEAAIGTAHIQKAAITSAQIAEAAIGTAAIQNAAIAKAHLKTAIIDTVHIIDGAITNAKIGSLSADKINVGTLKGITIEGVVIRGSRFETTGSSSLKSYIEANVISQYRKFNYSDYEELTITSGSIVQEYGSLDNSDNKEMKKKAEVSRGAVKLSNGPDGASVRMEIAAKENRESTSGYDGAYIEIYRDDVKRLSILYDTLTVSDPYETFRILGEEVDWRWAARSLYMSGEQNIEFYSNGKASIYSKNKGWNRISLTPFFTHTGGQWGYADWRYNEYGFVELRGEVKGTTYTGDLEIGKIPTPDKNGAWICSNGRSGLRVQVTGADQFAYDSGGSLKVLGFQSGAINLNGIMYMPKP</sequence>
<dbReference type="Pfam" id="PF06605">
    <property type="entry name" value="Prophage_tail"/>
    <property type="match status" value="1"/>
</dbReference>
<dbReference type="Gene3D" id="2.60.40.10">
    <property type="entry name" value="Immunoglobulins"/>
    <property type="match status" value="1"/>
</dbReference>